<organism evidence="4">
    <name type="scientific">Diaporthe gulyae mitovirus 3</name>
    <dbReference type="NCBI Taxonomy" id="3077427"/>
    <lineage>
        <taxon>Viruses</taxon>
        <taxon>Riboviria</taxon>
        <taxon>Orthornavirae</taxon>
        <taxon>Lenarviricota</taxon>
        <taxon>Howeltoviricetes</taxon>
        <taxon>Cryppavirales</taxon>
        <taxon>Mitoviridae</taxon>
        <taxon>Mitovirus</taxon>
    </lineage>
</organism>
<dbReference type="EMBL" id="OR224968">
    <property type="protein sequence ID" value="WNM95031.1"/>
    <property type="molecule type" value="Genomic_RNA"/>
</dbReference>
<protein>
    <submittedName>
        <fullName evidence="4">RNA-dependent RNA polymerase</fullName>
    </submittedName>
</protein>
<keyword evidence="3" id="KW-0548">Nucleotidyltransferase</keyword>
<reference evidence="4" key="1">
    <citation type="submission" date="2023-06" db="EMBL/GenBank/DDBJ databases">
        <title>Mycovirome of Diapothe helianthi and D. gulyae, causal agents of Phomopsis stem canker of sunflower, sheds light on interspecieces transmission.</title>
        <authorList>
            <person name="Wu C.-F."/>
            <person name="Zellner W."/>
            <person name="Kontz B."/>
            <person name="Kashyap R."/>
            <person name="Mathew F."/>
            <person name="Marzano S.-Y.L."/>
        </authorList>
    </citation>
    <scope>NUCLEOTIDE SEQUENCE</scope>
    <source>
        <strain evidence="4">DgM10</strain>
    </source>
</reference>
<evidence type="ECO:0000313" key="4">
    <source>
        <dbReference type="EMBL" id="WNM95031.1"/>
    </source>
</evidence>
<dbReference type="SUPFAM" id="SSF56672">
    <property type="entry name" value="DNA/RNA polymerases"/>
    <property type="match status" value="1"/>
</dbReference>
<sequence>MKNNNIYKDWVAPVIKVGKVPSLTVKYVIPFTIALTWLLRLPKDPFCVFASRIIHTWSHNGPTFVVNYLKECSNIVMHYVSGSPIYVSKDNIIGLSAGLPKIVPGSLRLLIKKGDQNTIRGVLSVLQMYRVIKIPTQLKIETITSPFKGMYPSLPTLELKIALERLGVPSTQTDVHLGQLKVRDINLTTTAGPNSRKALFGLNEDLMAYLRNPALLNTLISYLKLTGSYRFLDMVKDQLCAIISYTNNPLTRDYWYGKYGVHTLGRLSIKEEPAGKARVFAITDIITQSTLRPLHDLIFSFVKRIPSDGTFNQSRPLYYLIEKMRGVNGTKFYSYDLSAATDRLPLILQKDVLSLIVGSRVASLWASLLGDRDWYLSDTNEHYRYAVGQPMGALSSWGMLALTHHVIVQVAANRAGFDKTFTDYAILGDDVVIANELVAKVYHNLVTSWLGVDINLSKSLVSKHTFEFAKRLISFKGEYTPVGAKNLMLALITPKGIVSLLYDLANKGLVFTDREYQQMVSKLPFRYGKVVKDYLLWSVQGPFGFVPTESGLSSIYSTGSSLTSVQVSSLIYAIQKAMFIISFRNWQKSILKLTDVLVTFGYNGTIFGLPGLPLAALELSVREQYRESLSRLLSRKPTFRLLFNGPLIISNYVRPTWGLEVGSYIKKLIFNSTVEQNSLIVGDPFAERADLPIGLMTKSGSFFTLVRDIDRAAARERAATMQELYGDDDD</sequence>
<name>A0AA96H9Q3_9VIRU</name>
<proteinExistence type="predicted"/>
<accession>A0AA96H9Q3</accession>
<dbReference type="PANTHER" id="PTHR34456:SF13">
    <property type="entry name" value="REVERSE TRANSCRIPTASE DOMAIN-CONTAINING PROTEIN"/>
    <property type="match status" value="1"/>
</dbReference>
<dbReference type="InterPro" id="IPR043502">
    <property type="entry name" value="DNA/RNA_pol_sf"/>
</dbReference>
<dbReference type="PANTHER" id="PTHR34456">
    <property type="entry name" value="MITOVIRUS RNA-DEPENDENT RNA POLYMERASE"/>
    <property type="match status" value="1"/>
</dbReference>
<evidence type="ECO:0000256" key="2">
    <source>
        <dbReference type="ARBA" id="ARBA00022679"/>
    </source>
</evidence>
<keyword evidence="1 4" id="KW-0696">RNA-directed RNA polymerase</keyword>
<evidence type="ECO:0000256" key="3">
    <source>
        <dbReference type="ARBA" id="ARBA00022695"/>
    </source>
</evidence>
<evidence type="ECO:0000256" key="1">
    <source>
        <dbReference type="ARBA" id="ARBA00022484"/>
    </source>
</evidence>
<keyword evidence="2" id="KW-0808">Transferase</keyword>
<dbReference type="InterPro" id="IPR008686">
    <property type="entry name" value="RNA_pol_mitovir"/>
</dbReference>
<dbReference type="Pfam" id="PF05919">
    <property type="entry name" value="Mitovir_RNA_pol"/>
    <property type="match status" value="1"/>
</dbReference>
<dbReference type="GO" id="GO:0003968">
    <property type="term" value="F:RNA-directed RNA polymerase activity"/>
    <property type="evidence" value="ECO:0007669"/>
    <property type="project" value="UniProtKB-KW"/>
</dbReference>